<dbReference type="FunFam" id="3.40.50.10490:FF:000014">
    <property type="entry name" value="N-acetylmuramic acid 6-phosphate etherase"/>
    <property type="match status" value="1"/>
</dbReference>
<dbReference type="PANTHER" id="PTHR10088:SF4">
    <property type="entry name" value="GLUCOKINASE REGULATORY PROTEIN"/>
    <property type="match status" value="1"/>
</dbReference>
<feature type="active site" evidence="3">
    <location>
        <position position="114"/>
    </location>
</feature>
<dbReference type="GO" id="GO:0097173">
    <property type="term" value="P:N-acetylmuramic acid catabolic process"/>
    <property type="evidence" value="ECO:0007669"/>
    <property type="project" value="UniProtKB-UniPathway"/>
</dbReference>
<dbReference type="Pfam" id="PF20741">
    <property type="entry name" value="GKRP-like_C"/>
    <property type="match status" value="1"/>
</dbReference>
<gene>
    <name evidence="3 5" type="primary">murQ</name>
    <name evidence="5" type="ORF">SAMEA4412692_00734</name>
</gene>
<comment type="miscellaneous">
    <text evidence="3">A lyase-type mechanism (elimination/hydration) is suggested for the cleavage of the lactyl ether bond of MurNAc 6-phosphate, with the formation of an alpha,beta-unsaturated aldehyde intermediate with (E)-stereochemistry, followed by the syn addition of water to give product.</text>
</comment>
<dbReference type="GO" id="GO:0046348">
    <property type="term" value="P:amino sugar catabolic process"/>
    <property type="evidence" value="ECO:0007669"/>
    <property type="project" value="InterPro"/>
</dbReference>
<dbReference type="STRING" id="1123308.GCA_000380085_00077"/>
<dbReference type="NCBIfam" id="NF003915">
    <property type="entry name" value="PRK05441.1"/>
    <property type="match status" value="1"/>
</dbReference>
<sequence>MDIHELHTEQVNPASETIEEMSITELTAYINREDQTVAQSVAQVLPQVNRLVEETVQCIRNQGRIIYIGAGTSGRLGILDASECPPTYGVNPDMIQGIIAGGSEAILSAQEGAEDSELAAVEDLQDHQLCDKDIVIGLAASGRTPYVLSGLIYAKKIGAKTASISCVKGAKLSAIAEIAIEVLVGPEVVAGSSRMKAGTAQKLILNMISTATMIQLGKVYKGYMVDVQPTNAKLVKRAKHIIQKTTRCSESEAEEVFVRSKQQVKKAILMQLGQLSLAEAEILLEQYQDHIALAIGECMKKE</sequence>
<dbReference type="GO" id="GO:0016835">
    <property type="term" value="F:carbon-oxygen lyase activity"/>
    <property type="evidence" value="ECO:0007669"/>
    <property type="project" value="UniProtKB-UniRule"/>
</dbReference>
<comment type="similarity">
    <text evidence="3">Belongs to the GCKR-like family. MurNAc-6-P etherase subfamily.</text>
</comment>
<dbReference type="UniPathway" id="UPA00342"/>
<dbReference type="GO" id="GO:0016301">
    <property type="term" value="F:kinase activity"/>
    <property type="evidence" value="ECO:0007669"/>
    <property type="project" value="UniProtKB-KW"/>
</dbReference>
<name>A0A239SQZ4_9STRE</name>
<evidence type="ECO:0000313" key="6">
    <source>
        <dbReference type="Proteomes" id="UP000215185"/>
    </source>
</evidence>
<dbReference type="Gene3D" id="3.40.50.10490">
    <property type="entry name" value="Glucose-6-phosphate isomerase like protein, domain 1"/>
    <property type="match status" value="1"/>
</dbReference>
<dbReference type="RefSeq" id="WP_018372631.1">
    <property type="nucleotide sequence ID" value="NZ_LT906439.1"/>
</dbReference>
<comment type="function">
    <text evidence="3">Specifically catalyzes the cleavage of the D-lactyl ether substituent of MurNAc 6-phosphate, producing GlcNAc 6-phosphate and D-lactate.</text>
</comment>
<keyword evidence="5" id="KW-0808">Transferase</keyword>
<evidence type="ECO:0000256" key="3">
    <source>
        <dbReference type="HAMAP-Rule" id="MF_00068"/>
    </source>
</evidence>
<dbReference type="HAMAP" id="MF_00068">
    <property type="entry name" value="MurQ"/>
    <property type="match status" value="1"/>
</dbReference>
<keyword evidence="2 3" id="KW-0119">Carbohydrate metabolism</keyword>
<comment type="pathway">
    <text evidence="3">Amino-sugar metabolism; N-acetylmuramate degradation.</text>
</comment>
<keyword evidence="6" id="KW-1185">Reference proteome</keyword>
<dbReference type="InterPro" id="IPR040190">
    <property type="entry name" value="MURQ/GCKR"/>
</dbReference>
<dbReference type="PROSITE" id="PS51464">
    <property type="entry name" value="SIS"/>
    <property type="match status" value="1"/>
</dbReference>
<dbReference type="Pfam" id="PF22645">
    <property type="entry name" value="GKRP_SIS_N"/>
    <property type="match status" value="1"/>
</dbReference>
<dbReference type="EMBL" id="LT906439">
    <property type="protein sequence ID" value="SNU87662.1"/>
    <property type="molecule type" value="Genomic_DNA"/>
</dbReference>
<dbReference type="NCBIfam" id="NF009222">
    <property type="entry name" value="PRK12570.1"/>
    <property type="match status" value="1"/>
</dbReference>
<accession>A0A239SQZ4</accession>
<dbReference type="KEGG" id="smen:SAMEA4412692_0734"/>
<dbReference type="PANTHER" id="PTHR10088">
    <property type="entry name" value="GLUCOKINASE REGULATORY PROTEIN"/>
    <property type="match status" value="1"/>
</dbReference>
<dbReference type="AlphaFoldDB" id="A0A239SQZ4"/>
<proteinExistence type="inferred from homology"/>
<dbReference type="Proteomes" id="UP000215185">
    <property type="component" value="Chromosome 1"/>
</dbReference>
<dbReference type="InterPro" id="IPR005486">
    <property type="entry name" value="Glucokinase_regulatory_CS"/>
</dbReference>
<dbReference type="InterPro" id="IPR046348">
    <property type="entry name" value="SIS_dom_sf"/>
</dbReference>
<feature type="active site" description="Proton donor" evidence="3">
    <location>
        <position position="83"/>
    </location>
</feature>
<dbReference type="GO" id="GO:0009254">
    <property type="term" value="P:peptidoglycan turnover"/>
    <property type="evidence" value="ECO:0007669"/>
    <property type="project" value="TreeGrafter"/>
</dbReference>
<dbReference type="InterPro" id="IPR005488">
    <property type="entry name" value="Etherase_MurQ"/>
</dbReference>
<dbReference type="Gene3D" id="1.10.8.1080">
    <property type="match status" value="1"/>
</dbReference>
<dbReference type="PROSITE" id="PS01272">
    <property type="entry name" value="GCKR"/>
    <property type="match status" value="1"/>
</dbReference>
<dbReference type="SUPFAM" id="SSF53697">
    <property type="entry name" value="SIS domain"/>
    <property type="match status" value="1"/>
</dbReference>
<dbReference type="InterPro" id="IPR001347">
    <property type="entry name" value="SIS_dom"/>
</dbReference>
<dbReference type="eggNOG" id="COG2103">
    <property type="taxonomic scope" value="Bacteria"/>
</dbReference>
<reference evidence="5 6" key="1">
    <citation type="submission" date="2017-06" db="EMBL/GenBank/DDBJ databases">
        <authorList>
            <consortium name="Pathogen Informatics"/>
        </authorList>
    </citation>
    <scope>NUCLEOTIDE SEQUENCE [LARGE SCALE GENOMIC DNA]</scope>
    <source>
        <strain evidence="5 6">NCTC13788</strain>
    </source>
</reference>
<feature type="domain" description="SIS" evidence="4">
    <location>
        <begin position="55"/>
        <end position="218"/>
    </location>
</feature>
<evidence type="ECO:0000256" key="1">
    <source>
        <dbReference type="ARBA" id="ARBA00023239"/>
    </source>
</evidence>
<organism evidence="5 6">
    <name type="scientific">Streptococcus merionis</name>
    <dbReference type="NCBI Taxonomy" id="400065"/>
    <lineage>
        <taxon>Bacteria</taxon>
        <taxon>Bacillati</taxon>
        <taxon>Bacillota</taxon>
        <taxon>Bacilli</taxon>
        <taxon>Lactobacillales</taxon>
        <taxon>Streptococcaceae</taxon>
        <taxon>Streptococcus</taxon>
    </lineage>
</organism>
<dbReference type="GO" id="GO:0016803">
    <property type="term" value="F:ether hydrolase activity"/>
    <property type="evidence" value="ECO:0007669"/>
    <property type="project" value="TreeGrafter"/>
</dbReference>
<protein>
    <recommendedName>
        <fullName evidence="3">N-acetylmuramic acid 6-phosphate etherase</fullName>
        <shortName evidence="3">MurNAc-6-P etherase</shortName>
        <ecNumber evidence="3">4.2.1.126</ecNumber>
    </recommendedName>
    <alternativeName>
        <fullName evidence="3">N-acetylmuramic acid 6-phosphate hydrolase</fullName>
    </alternativeName>
    <alternativeName>
        <fullName evidence="3">N-acetylmuramic acid 6-phosphate lyase</fullName>
    </alternativeName>
</protein>
<dbReference type="OrthoDB" id="9813395at2"/>
<evidence type="ECO:0000259" key="4">
    <source>
        <dbReference type="PROSITE" id="PS51464"/>
    </source>
</evidence>
<dbReference type="EC" id="4.2.1.126" evidence="3"/>
<evidence type="ECO:0000313" key="5">
    <source>
        <dbReference type="EMBL" id="SNU87662.1"/>
    </source>
</evidence>
<dbReference type="NCBIfam" id="TIGR00274">
    <property type="entry name" value="N-acetylmuramic acid 6-phosphate etherase"/>
    <property type="match status" value="1"/>
</dbReference>
<comment type="catalytic activity">
    <reaction evidence="3">
        <text>N-acetyl-D-muramate 6-phosphate + H2O = N-acetyl-D-glucosamine 6-phosphate + (R)-lactate</text>
        <dbReference type="Rhea" id="RHEA:26410"/>
        <dbReference type="ChEBI" id="CHEBI:15377"/>
        <dbReference type="ChEBI" id="CHEBI:16004"/>
        <dbReference type="ChEBI" id="CHEBI:57513"/>
        <dbReference type="ChEBI" id="CHEBI:58722"/>
        <dbReference type="EC" id="4.2.1.126"/>
    </reaction>
</comment>
<keyword evidence="5" id="KW-0418">Kinase</keyword>
<comment type="subunit">
    <text evidence="3">Homodimer.</text>
</comment>
<evidence type="ECO:0000256" key="2">
    <source>
        <dbReference type="ARBA" id="ARBA00023277"/>
    </source>
</evidence>
<dbReference type="CDD" id="cd05007">
    <property type="entry name" value="SIS_Etherase"/>
    <property type="match status" value="1"/>
</dbReference>
<dbReference type="GO" id="GO:0097367">
    <property type="term" value="F:carbohydrate derivative binding"/>
    <property type="evidence" value="ECO:0007669"/>
    <property type="project" value="InterPro"/>
</dbReference>
<keyword evidence="1 3" id="KW-0456">Lyase</keyword>